<accession>A0A7W9HHY1</accession>
<evidence type="ECO:0000313" key="1">
    <source>
        <dbReference type="EMBL" id="MBB5802366.1"/>
    </source>
</evidence>
<comment type="caution">
    <text evidence="1">The sequence shown here is derived from an EMBL/GenBank/DDBJ whole genome shotgun (WGS) entry which is preliminary data.</text>
</comment>
<reference evidence="1 2" key="1">
    <citation type="submission" date="2020-08" db="EMBL/GenBank/DDBJ databases">
        <title>Sequencing the genomes of 1000 actinobacteria strains.</title>
        <authorList>
            <person name="Klenk H.-P."/>
        </authorList>
    </citation>
    <scope>NUCLEOTIDE SEQUENCE [LARGE SCALE GENOMIC DNA]</scope>
    <source>
        <strain evidence="1 2">DSM 45486</strain>
    </source>
</reference>
<protein>
    <submittedName>
        <fullName evidence="1">Uncharacterized protein</fullName>
    </submittedName>
</protein>
<name>A0A7W9HHY1_9PSEU</name>
<organism evidence="1 2">
    <name type="scientific">Saccharothrix ecbatanensis</name>
    <dbReference type="NCBI Taxonomy" id="1105145"/>
    <lineage>
        <taxon>Bacteria</taxon>
        <taxon>Bacillati</taxon>
        <taxon>Actinomycetota</taxon>
        <taxon>Actinomycetes</taxon>
        <taxon>Pseudonocardiales</taxon>
        <taxon>Pseudonocardiaceae</taxon>
        <taxon>Saccharothrix</taxon>
    </lineage>
</organism>
<keyword evidence="2" id="KW-1185">Reference proteome</keyword>
<gene>
    <name evidence="1" type="ORF">F4560_002134</name>
</gene>
<dbReference type="RefSeq" id="WP_184919027.1">
    <property type="nucleotide sequence ID" value="NZ_JACHMO010000001.1"/>
</dbReference>
<evidence type="ECO:0000313" key="2">
    <source>
        <dbReference type="Proteomes" id="UP000552097"/>
    </source>
</evidence>
<dbReference type="EMBL" id="JACHMO010000001">
    <property type="protein sequence ID" value="MBB5802366.1"/>
    <property type="molecule type" value="Genomic_DNA"/>
</dbReference>
<sequence>MPRKFTSRRFYTDAKGRVRPVAGGGGKTGSVLLAGLVVFGAVGYGGAVGLTGGSGGGGPGLTVEERTAEGVDQARQGDAEAAWQEMGLHGLNQTGKHRAECVDASFGWVQYFLRTTPCTSMDRALFTVGDDWGNSAVITVAWVEFPSRGDAEDFHHVVDKPGSGDLEPLGCALVGVADIPFSGQNYGSERDRTTVAVAEAEVATGYLTPEVLDGLAEVAARLPR</sequence>
<proteinExistence type="predicted"/>
<dbReference type="Proteomes" id="UP000552097">
    <property type="component" value="Unassembled WGS sequence"/>
</dbReference>
<dbReference type="AlphaFoldDB" id="A0A7W9HHY1"/>